<organism evidence="2 3">
    <name type="scientific">Enterococcus hulanensis</name>
    <dbReference type="NCBI Taxonomy" id="2559929"/>
    <lineage>
        <taxon>Bacteria</taxon>
        <taxon>Bacillati</taxon>
        <taxon>Bacillota</taxon>
        <taxon>Bacilli</taxon>
        <taxon>Lactobacillales</taxon>
        <taxon>Enterococcaceae</taxon>
        <taxon>Enterococcus</taxon>
    </lineage>
</organism>
<accession>A0ABU3F1E6</accession>
<evidence type="ECO:0000313" key="3">
    <source>
        <dbReference type="Proteomes" id="UP001252875"/>
    </source>
</evidence>
<reference evidence="2 3" key="1">
    <citation type="submission" date="2023-03" db="EMBL/GenBank/DDBJ databases">
        <authorList>
            <person name="Shen W."/>
            <person name="Cai J."/>
        </authorList>
    </citation>
    <scope>NUCLEOTIDE SEQUENCE [LARGE SCALE GENOMIC DNA]</scope>
    <source>
        <strain evidence="2 3">D6-4</strain>
    </source>
</reference>
<dbReference type="Proteomes" id="UP001252875">
    <property type="component" value="Unassembled WGS sequence"/>
</dbReference>
<name>A0ABU3F1E6_9ENTE</name>
<dbReference type="RefSeq" id="WP_311822967.1">
    <property type="nucleotide sequence ID" value="NZ_JARPYF010000008.1"/>
</dbReference>
<proteinExistence type="predicted"/>
<protein>
    <submittedName>
        <fullName evidence="2">Uncharacterized protein</fullName>
    </submittedName>
</protein>
<gene>
    <name evidence="2" type="ORF">P7D85_14250</name>
</gene>
<sequence length="759" mass="85225">MKKKFGLSSLKDKAKELANNEKVKQSISAVQDMTDDIKQSEAFFKAAEKADKIKDSDLYNQAKDSVQKQAEKVKGSNAFQETMQKSSQISKQVRETSKETFSNAKEKLDTMTAAMMSLSTIVGQERKIKQEEKFEFLYNCRKMLRNFDPFDVIVNQSEEIARQFDGYYGESLPYGRTLDFNKIENYQLDAVAFFPVPSKSVHEMKEYGIIINTNCIIIKFEVNNTINLLGRDITHSQTPNIEECIYFDRIDDIKREERSLRIEYFNMDEEFKVLNIHDKYKAAYFNDCLEKLLLFASKFDYGLDRSLQKKAIFPDYELPSLDLERKIDYLQGGVNQSITGKLNKNINDIDYSYQEAKNYPQGAGYYAEYLNAEILNTAFTKVEMVAKSNPSQKHATGDNAADFKIKNRFTGNEQMVQLKYKSSPKQLAKDIMEYDNSVMIPPDKYVETMKILKNDPDFKGKVSEQKLRSVMKGKVPYDLTIGLNRSLPKKLGMDVALSAKQSLTPALVTTGCSALIAVWKGAEPKEAIQASIKQGGKTMAISTTIGSTAKVAGRISATRLAKKSAEGAKIKGLAEISQKTARNVGKIATVSTLAITVVPDLTNAINGKVSKQQLAKTLITTGVGLVGGAAGAGVGSIPMAIAATELTSQLYDKYVKDDVLVNYQIFKEVFIDLVNRYQLPLDDVNLIIEETFANPSFNERLLELQIQCQGYNKAKYALVYSQLEGLINEILLRRPSINEDDLETLNESIIESFDGIQHQ</sequence>
<keyword evidence="3" id="KW-1185">Reference proteome</keyword>
<evidence type="ECO:0000313" key="2">
    <source>
        <dbReference type="EMBL" id="MDT2600944.1"/>
    </source>
</evidence>
<feature type="compositionally biased region" description="Polar residues" evidence="1">
    <location>
        <begin position="77"/>
        <end position="91"/>
    </location>
</feature>
<dbReference type="EMBL" id="JARPYI010000008">
    <property type="protein sequence ID" value="MDT2600944.1"/>
    <property type="molecule type" value="Genomic_DNA"/>
</dbReference>
<feature type="compositionally biased region" description="Basic and acidic residues" evidence="1">
    <location>
        <begin position="92"/>
        <end position="101"/>
    </location>
</feature>
<comment type="caution">
    <text evidence="2">The sequence shown here is derived from an EMBL/GenBank/DDBJ whole genome shotgun (WGS) entry which is preliminary data.</text>
</comment>
<feature type="region of interest" description="Disordered" evidence="1">
    <location>
        <begin position="74"/>
        <end position="101"/>
    </location>
</feature>
<evidence type="ECO:0000256" key="1">
    <source>
        <dbReference type="SAM" id="MobiDB-lite"/>
    </source>
</evidence>